<dbReference type="SUPFAM" id="SSF57667">
    <property type="entry name" value="beta-beta-alpha zinc fingers"/>
    <property type="match status" value="4"/>
</dbReference>
<dbReference type="PANTHER" id="PTHR14003:SF23">
    <property type="entry name" value="ZINC FINGER PROTEIN 143"/>
    <property type="match status" value="1"/>
</dbReference>
<dbReference type="InterPro" id="IPR013087">
    <property type="entry name" value="Znf_C2H2_type"/>
</dbReference>
<proteinExistence type="inferred from homology"/>
<evidence type="ECO:0000313" key="14">
    <source>
        <dbReference type="Proteomes" id="UP000824782"/>
    </source>
</evidence>
<feature type="domain" description="C2H2-type" evidence="11">
    <location>
        <begin position="376"/>
        <end position="403"/>
    </location>
</feature>
<dbReference type="GO" id="GO:0008270">
    <property type="term" value="F:zinc ion binding"/>
    <property type="evidence" value="ECO:0007669"/>
    <property type="project" value="UniProtKB-KW"/>
</dbReference>
<reference evidence="12" key="1">
    <citation type="thesis" date="2020" institute="ProQuest LLC" country="789 East Eisenhower Parkway, Ann Arbor, MI, USA">
        <title>Comparative Genomics and Chromosome Evolution.</title>
        <authorList>
            <person name="Mudd A.B."/>
        </authorList>
    </citation>
    <scope>NUCLEOTIDE SEQUENCE</scope>
    <source>
        <strain evidence="12">237g6f4</strain>
        <tissue evidence="12">Blood</tissue>
    </source>
</reference>
<evidence type="ECO:0000313" key="12">
    <source>
        <dbReference type="EMBL" id="KAG8540617.1"/>
    </source>
</evidence>
<feature type="domain" description="C2H2-type" evidence="11">
    <location>
        <begin position="348"/>
        <end position="375"/>
    </location>
</feature>
<comment type="subcellular location">
    <subcellularLocation>
        <location evidence="2">Nucleus</location>
    </subcellularLocation>
</comment>
<dbReference type="FunFam" id="3.30.160.60:FF:002343">
    <property type="entry name" value="Zinc finger protein 33A"/>
    <property type="match status" value="2"/>
</dbReference>
<evidence type="ECO:0000256" key="8">
    <source>
        <dbReference type="ARBA" id="ARBA00023125"/>
    </source>
</evidence>
<dbReference type="PROSITE" id="PS50157">
    <property type="entry name" value="ZINC_FINGER_C2H2_2"/>
    <property type="match status" value="7"/>
</dbReference>
<keyword evidence="6 10" id="KW-0863">Zinc-finger</keyword>
<evidence type="ECO:0000313" key="13">
    <source>
        <dbReference type="EMBL" id="KAG8551035.1"/>
    </source>
</evidence>
<dbReference type="GO" id="GO:0031519">
    <property type="term" value="C:PcG protein complex"/>
    <property type="evidence" value="ECO:0007669"/>
    <property type="project" value="TreeGrafter"/>
</dbReference>
<dbReference type="GO" id="GO:0000785">
    <property type="term" value="C:chromatin"/>
    <property type="evidence" value="ECO:0007669"/>
    <property type="project" value="TreeGrafter"/>
</dbReference>
<keyword evidence="14" id="KW-1185">Reference proteome</keyword>
<evidence type="ECO:0000259" key="11">
    <source>
        <dbReference type="PROSITE" id="PS50157"/>
    </source>
</evidence>
<evidence type="ECO:0000256" key="2">
    <source>
        <dbReference type="ARBA" id="ARBA00004123"/>
    </source>
</evidence>
<dbReference type="PANTHER" id="PTHR14003">
    <property type="entry name" value="TRANSCRIPTIONAL REPRESSOR PROTEIN YY"/>
    <property type="match status" value="1"/>
</dbReference>
<feature type="domain" description="C2H2-type" evidence="11">
    <location>
        <begin position="404"/>
        <end position="431"/>
    </location>
</feature>
<keyword evidence="4" id="KW-0479">Metal-binding</keyword>
<organism evidence="12 14">
    <name type="scientific">Engystomops pustulosus</name>
    <name type="common">Tungara frog</name>
    <name type="synonym">Physalaemus pustulosus</name>
    <dbReference type="NCBI Taxonomy" id="76066"/>
    <lineage>
        <taxon>Eukaryota</taxon>
        <taxon>Metazoa</taxon>
        <taxon>Chordata</taxon>
        <taxon>Craniata</taxon>
        <taxon>Vertebrata</taxon>
        <taxon>Euteleostomi</taxon>
        <taxon>Amphibia</taxon>
        <taxon>Batrachia</taxon>
        <taxon>Anura</taxon>
        <taxon>Neobatrachia</taxon>
        <taxon>Hyloidea</taxon>
        <taxon>Leptodactylidae</taxon>
        <taxon>Leiuperinae</taxon>
        <taxon>Engystomops</taxon>
    </lineage>
</organism>
<evidence type="ECO:0000256" key="6">
    <source>
        <dbReference type="ARBA" id="ARBA00022771"/>
    </source>
</evidence>
<dbReference type="GO" id="GO:0000978">
    <property type="term" value="F:RNA polymerase II cis-regulatory region sequence-specific DNA binding"/>
    <property type="evidence" value="ECO:0007669"/>
    <property type="project" value="TreeGrafter"/>
</dbReference>
<sequence>MSERILNLTLEIIYLLTGEKFTAIKTESGRLSITLDPITDPPLRLFKHGKKNKKILEVTNKILELLSGEERGHLQGHKVRMKDHYPQTSAGSKRMLPDRCFRPHYSQDFPVDHLTDQKDESPSDYQIVIIEDDIKKESEESRVIIKEEEITTDIGTDDHDSGQSLEAHVISSPDCEIDDDDDNDDIAADPWEGNPMSVNIHPALHSASLPCNPSHHEEGFLDMSDFIKACAGNNMFPYSEYIKHFNPNPGILDLQRIHVTKKPFTCTECDKCFTHNSYLIKHMRTHTGEKPFPCGECGKCFTDNSGLTKHQRIHTGERPYQCAECGKSFTYKADLIKHERIHTGEKPFPCPECGKCFTDKSGLAKHQRIHTGERPFQCAECGKCFARKSHLGKHQIIHTGEKPFQCPECGRCFARKSHLVNHQIIHTGEKPHLCTECGKCFAQRPGLIIHRRTHRKVTQFI</sequence>
<evidence type="ECO:0000256" key="1">
    <source>
        <dbReference type="ARBA" id="ARBA00003767"/>
    </source>
</evidence>
<accession>A0AAV6YZS8</accession>
<feature type="domain" description="C2H2-type" evidence="11">
    <location>
        <begin position="264"/>
        <end position="291"/>
    </location>
</feature>
<name>A0AAV6YZS8_ENGPU</name>
<dbReference type="Proteomes" id="UP000824782">
    <property type="component" value="Unassembled WGS sequence"/>
</dbReference>
<dbReference type="FunFam" id="3.30.160.60:FF:001437">
    <property type="entry name" value="Zinc finger protein 594"/>
    <property type="match status" value="1"/>
</dbReference>
<dbReference type="FunFam" id="3.30.160.60:FF:000478">
    <property type="entry name" value="Zinc finger protein 133"/>
    <property type="match status" value="1"/>
</dbReference>
<comment type="similarity">
    <text evidence="3">Belongs to the krueppel C2H2-type zinc-finger protein family.</text>
</comment>
<dbReference type="FunFam" id="3.30.160.60:FF:001119">
    <property type="entry name" value="zinc finger protein 408"/>
    <property type="match status" value="1"/>
</dbReference>
<evidence type="ECO:0000256" key="10">
    <source>
        <dbReference type="PROSITE-ProRule" id="PRU00042"/>
    </source>
</evidence>
<evidence type="ECO:0000256" key="9">
    <source>
        <dbReference type="ARBA" id="ARBA00023242"/>
    </source>
</evidence>
<dbReference type="EMBL" id="WNYA01000013">
    <property type="protein sequence ID" value="KAG8551035.1"/>
    <property type="molecule type" value="Genomic_DNA"/>
</dbReference>
<dbReference type="PROSITE" id="PS00028">
    <property type="entry name" value="ZINC_FINGER_C2H2_1"/>
    <property type="match status" value="7"/>
</dbReference>
<evidence type="ECO:0000256" key="3">
    <source>
        <dbReference type="ARBA" id="ARBA00006991"/>
    </source>
</evidence>
<dbReference type="FunFam" id="3.30.160.60:FF:002090">
    <property type="entry name" value="Zinc finger protein 473"/>
    <property type="match status" value="1"/>
</dbReference>
<dbReference type="GO" id="GO:0005667">
    <property type="term" value="C:transcription regulator complex"/>
    <property type="evidence" value="ECO:0007669"/>
    <property type="project" value="TreeGrafter"/>
</dbReference>
<comment type="function">
    <text evidence="1">May be involved in transcriptional regulation.</text>
</comment>
<keyword evidence="7" id="KW-0862">Zinc</keyword>
<feature type="domain" description="C2H2-type" evidence="11">
    <location>
        <begin position="292"/>
        <end position="319"/>
    </location>
</feature>
<dbReference type="GO" id="GO:0000981">
    <property type="term" value="F:DNA-binding transcription factor activity, RNA polymerase II-specific"/>
    <property type="evidence" value="ECO:0007669"/>
    <property type="project" value="TreeGrafter"/>
</dbReference>
<dbReference type="Pfam" id="PF00096">
    <property type="entry name" value="zf-C2H2"/>
    <property type="match status" value="7"/>
</dbReference>
<feature type="domain" description="C2H2-type" evidence="11">
    <location>
        <begin position="432"/>
        <end position="454"/>
    </location>
</feature>
<comment type="caution">
    <text evidence="12">The sequence shown here is derived from an EMBL/GenBank/DDBJ whole genome shotgun (WGS) entry which is preliminary data.</text>
</comment>
<dbReference type="EMBL" id="WNYA01009820">
    <property type="protein sequence ID" value="KAG8540617.1"/>
    <property type="molecule type" value="Genomic_DNA"/>
</dbReference>
<dbReference type="FunFam" id="3.30.160.60:FF:000759">
    <property type="entry name" value="zinc finger protein 16"/>
    <property type="match status" value="1"/>
</dbReference>
<evidence type="ECO:0000256" key="4">
    <source>
        <dbReference type="ARBA" id="ARBA00022723"/>
    </source>
</evidence>
<feature type="domain" description="C2H2-type" evidence="11">
    <location>
        <begin position="320"/>
        <end position="347"/>
    </location>
</feature>
<dbReference type="AlphaFoldDB" id="A0AAV6YZS8"/>
<keyword evidence="9" id="KW-0539">Nucleus</keyword>
<evidence type="ECO:0000256" key="5">
    <source>
        <dbReference type="ARBA" id="ARBA00022737"/>
    </source>
</evidence>
<evidence type="ECO:0000256" key="7">
    <source>
        <dbReference type="ARBA" id="ARBA00022833"/>
    </source>
</evidence>
<protein>
    <recommendedName>
        <fullName evidence="11">C2H2-type domain-containing protein</fullName>
    </recommendedName>
</protein>
<dbReference type="Gene3D" id="3.30.160.60">
    <property type="entry name" value="Classic Zinc Finger"/>
    <property type="match status" value="7"/>
</dbReference>
<dbReference type="InterPro" id="IPR036236">
    <property type="entry name" value="Znf_C2H2_sf"/>
</dbReference>
<keyword evidence="8" id="KW-0238">DNA-binding</keyword>
<dbReference type="SMART" id="SM00355">
    <property type="entry name" value="ZnF_C2H2"/>
    <property type="match status" value="7"/>
</dbReference>
<gene>
    <name evidence="12" type="ORF">GDO81_018911</name>
    <name evidence="13" type="ORF">GDO81_021908</name>
</gene>
<keyword evidence="5" id="KW-0677">Repeat</keyword>